<dbReference type="GO" id="GO:0003729">
    <property type="term" value="F:mRNA binding"/>
    <property type="evidence" value="ECO:0007669"/>
    <property type="project" value="TreeGrafter"/>
</dbReference>
<protein>
    <recommendedName>
        <fullName evidence="6">RRM domain-containing protein</fullName>
    </recommendedName>
</protein>
<keyword evidence="2" id="KW-0694">RNA-binding</keyword>
<dbReference type="GO" id="GO:0007399">
    <property type="term" value="P:nervous system development"/>
    <property type="evidence" value="ECO:0007669"/>
    <property type="project" value="InterPro"/>
</dbReference>
<dbReference type="Proteomes" id="UP000728032">
    <property type="component" value="Unassembled WGS sequence"/>
</dbReference>
<dbReference type="PANTHER" id="PTHR15597">
    <property type="entry name" value="ATAXIN 2-BINDING PROTEIN 1-RELATED"/>
    <property type="match status" value="1"/>
</dbReference>
<dbReference type="InterPro" id="IPR012677">
    <property type="entry name" value="Nucleotide-bd_a/b_plait_sf"/>
</dbReference>
<comment type="subcellular location">
    <subcellularLocation>
        <location evidence="1">Nucleus</location>
    </subcellularLocation>
</comment>
<feature type="non-terminal residue" evidence="4">
    <location>
        <position position="104"/>
    </location>
</feature>
<proteinExistence type="predicted"/>
<accession>A0A7R9QRH6</accession>
<dbReference type="InterPro" id="IPR047131">
    <property type="entry name" value="RBFOX1-like"/>
</dbReference>
<dbReference type="InterPro" id="IPR035979">
    <property type="entry name" value="RBD_domain_sf"/>
</dbReference>
<evidence type="ECO:0000313" key="5">
    <source>
        <dbReference type="Proteomes" id="UP000728032"/>
    </source>
</evidence>
<keyword evidence="3" id="KW-0539">Nucleus</keyword>
<keyword evidence="5" id="KW-1185">Reference proteome</keyword>
<dbReference type="SUPFAM" id="SSF54928">
    <property type="entry name" value="RNA-binding domain, RBD"/>
    <property type="match status" value="1"/>
</dbReference>
<dbReference type="PANTHER" id="PTHR15597:SF22">
    <property type="entry name" value="RNA-BINDING FOX PROTEIN 1, ISOFORM H"/>
    <property type="match status" value="1"/>
</dbReference>
<gene>
    <name evidence="4" type="ORF">ONB1V03_LOCUS12473</name>
</gene>
<dbReference type="EMBL" id="CAJPVJ010010124">
    <property type="protein sequence ID" value="CAG2173019.1"/>
    <property type="molecule type" value="Genomic_DNA"/>
</dbReference>
<evidence type="ECO:0008006" key="6">
    <source>
        <dbReference type="Google" id="ProtNLM"/>
    </source>
</evidence>
<dbReference type="AlphaFoldDB" id="A0A7R9QRH6"/>
<evidence type="ECO:0000313" key="4">
    <source>
        <dbReference type="EMBL" id="CAD7655832.1"/>
    </source>
</evidence>
<organism evidence="4">
    <name type="scientific">Oppiella nova</name>
    <dbReference type="NCBI Taxonomy" id="334625"/>
    <lineage>
        <taxon>Eukaryota</taxon>
        <taxon>Metazoa</taxon>
        <taxon>Ecdysozoa</taxon>
        <taxon>Arthropoda</taxon>
        <taxon>Chelicerata</taxon>
        <taxon>Arachnida</taxon>
        <taxon>Acari</taxon>
        <taxon>Acariformes</taxon>
        <taxon>Sarcoptiformes</taxon>
        <taxon>Oribatida</taxon>
        <taxon>Brachypylina</taxon>
        <taxon>Oppioidea</taxon>
        <taxon>Oppiidae</taxon>
        <taxon>Oppiella</taxon>
    </lineage>
</organism>
<evidence type="ECO:0000256" key="2">
    <source>
        <dbReference type="ARBA" id="ARBA00022884"/>
    </source>
</evidence>
<dbReference type="GO" id="GO:0005634">
    <property type="term" value="C:nucleus"/>
    <property type="evidence" value="ECO:0007669"/>
    <property type="project" value="UniProtKB-SubCell"/>
</dbReference>
<sequence>QTFVSHVKQTDLECTDRSQSVDENYIHQQSPDGAVRVNGTPPKRLHVSNIPFRFRDPDLRTLFGTYGHILDVEIIFNERGSKITYPETKALQTVKPTAAVSCPT</sequence>
<evidence type="ECO:0000256" key="1">
    <source>
        <dbReference type="ARBA" id="ARBA00004123"/>
    </source>
</evidence>
<reference evidence="4" key="1">
    <citation type="submission" date="2020-11" db="EMBL/GenBank/DDBJ databases">
        <authorList>
            <person name="Tran Van P."/>
        </authorList>
    </citation>
    <scope>NUCLEOTIDE SEQUENCE</scope>
</reference>
<dbReference type="GO" id="GO:0005737">
    <property type="term" value="C:cytoplasm"/>
    <property type="evidence" value="ECO:0007669"/>
    <property type="project" value="TreeGrafter"/>
</dbReference>
<dbReference type="EMBL" id="OC924949">
    <property type="protein sequence ID" value="CAD7655832.1"/>
    <property type="molecule type" value="Genomic_DNA"/>
</dbReference>
<dbReference type="GO" id="GO:0000381">
    <property type="term" value="P:regulation of alternative mRNA splicing, via spliceosome"/>
    <property type="evidence" value="ECO:0007669"/>
    <property type="project" value="InterPro"/>
</dbReference>
<dbReference type="Gene3D" id="3.30.70.330">
    <property type="match status" value="1"/>
</dbReference>
<name>A0A7R9QRH6_9ACAR</name>
<dbReference type="OrthoDB" id="5382468at2759"/>
<evidence type="ECO:0000256" key="3">
    <source>
        <dbReference type="ARBA" id="ARBA00023242"/>
    </source>
</evidence>